<protein>
    <submittedName>
        <fullName evidence="1">Uncharacterized protein</fullName>
    </submittedName>
</protein>
<sequence length="84" mass="9529">MELAKDQQCLKDDLEVEVTDSRGGNKTYPVLNGEYAEIEGDVQCSPCNVVVKVRSDSIWKSINPKKNKQWFGKSEFIPIICDHL</sequence>
<evidence type="ECO:0000313" key="2">
    <source>
        <dbReference type="Proteomes" id="UP000316759"/>
    </source>
</evidence>
<keyword evidence="2" id="KW-1185">Reference proteome</keyword>
<comment type="caution">
    <text evidence="1">The sequence shown here is derived from an EMBL/GenBank/DDBJ whole genome shotgun (WGS) entry which is preliminary data.</text>
</comment>
<reference evidence="1 2" key="1">
    <citation type="submission" date="2019-04" db="EMBL/GenBank/DDBJ databases">
        <title>Annotation for the trematode Fasciola gigantica.</title>
        <authorList>
            <person name="Choi Y.-J."/>
        </authorList>
    </citation>
    <scope>NUCLEOTIDE SEQUENCE [LARGE SCALE GENOMIC DNA]</scope>
    <source>
        <strain evidence="1">Uganda_cow_1</strain>
    </source>
</reference>
<evidence type="ECO:0000313" key="1">
    <source>
        <dbReference type="EMBL" id="TPP66526.1"/>
    </source>
</evidence>
<dbReference type="Proteomes" id="UP000316759">
    <property type="component" value="Unassembled WGS sequence"/>
</dbReference>
<organism evidence="1 2">
    <name type="scientific">Fasciola gigantica</name>
    <name type="common">Giant liver fluke</name>
    <dbReference type="NCBI Taxonomy" id="46835"/>
    <lineage>
        <taxon>Eukaryota</taxon>
        <taxon>Metazoa</taxon>
        <taxon>Spiralia</taxon>
        <taxon>Lophotrochozoa</taxon>
        <taxon>Platyhelminthes</taxon>
        <taxon>Trematoda</taxon>
        <taxon>Digenea</taxon>
        <taxon>Plagiorchiida</taxon>
        <taxon>Echinostomata</taxon>
        <taxon>Echinostomatoidea</taxon>
        <taxon>Fasciolidae</taxon>
        <taxon>Fasciola</taxon>
    </lineage>
</organism>
<accession>A0A504Z1C3</accession>
<proteinExistence type="predicted"/>
<dbReference type="AlphaFoldDB" id="A0A504Z1C3"/>
<name>A0A504Z1C3_FASGI</name>
<gene>
    <name evidence="1" type="ORF">FGIG_12480</name>
</gene>
<dbReference type="EMBL" id="SUNJ01001714">
    <property type="protein sequence ID" value="TPP66526.1"/>
    <property type="molecule type" value="Genomic_DNA"/>
</dbReference>